<sequence>MKKGWFMGYWRWAGLFMAWLLMAWIPLSPVHAADKARQEDVYDSLQESIEKNWTDGFEHLEATDEIEVKGPLMERILRSIANVFYRHLVGIKGWSLFIGVISLVVGVFIAVTAKLNKKLRRFAITFFVVTVPLLLIIFTFGITKLVSIFI</sequence>
<keyword evidence="3" id="KW-1185">Reference proteome</keyword>
<dbReference type="EMBL" id="WUQX01000003">
    <property type="protein sequence ID" value="MXP79208.1"/>
    <property type="molecule type" value="Genomic_DNA"/>
</dbReference>
<feature type="transmembrane region" description="Helical" evidence="1">
    <location>
        <begin position="122"/>
        <end position="142"/>
    </location>
</feature>
<keyword evidence="1" id="KW-0812">Transmembrane</keyword>
<geneLocation type="plasmid" evidence="2">
    <name>unnamed</name>
</geneLocation>
<keyword evidence="2" id="KW-0614">Plasmid</keyword>
<evidence type="ECO:0000313" key="3">
    <source>
        <dbReference type="Proteomes" id="UP000460412"/>
    </source>
</evidence>
<proteinExistence type="predicted"/>
<name>A0A7X3MMK6_9FIRM</name>
<evidence type="ECO:0000313" key="2">
    <source>
        <dbReference type="EMBL" id="MXP79208.1"/>
    </source>
</evidence>
<protein>
    <submittedName>
        <fullName evidence="2">Uncharacterized protein</fullName>
    </submittedName>
</protein>
<keyword evidence="1" id="KW-0472">Membrane</keyword>
<feature type="transmembrane region" description="Helical" evidence="1">
    <location>
        <begin position="94"/>
        <end position="115"/>
    </location>
</feature>
<organism evidence="2 3">
    <name type="scientific">Sporofaciens musculi</name>
    <dbReference type="NCBI Taxonomy" id="2681861"/>
    <lineage>
        <taxon>Bacteria</taxon>
        <taxon>Bacillati</taxon>
        <taxon>Bacillota</taxon>
        <taxon>Clostridia</taxon>
        <taxon>Lachnospirales</taxon>
        <taxon>Lachnospiraceae</taxon>
        <taxon>Sporofaciens</taxon>
    </lineage>
</organism>
<gene>
    <name evidence="2" type="ORF">GN277_29065</name>
</gene>
<keyword evidence="1" id="KW-1133">Transmembrane helix</keyword>
<dbReference type="Proteomes" id="UP000460412">
    <property type="component" value="Unassembled WGS sequence"/>
</dbReference>
<evidence type="ECO:0000256" key="1">
    <source>
        <dbReference type="SAM" id="Phobius"/>
    </source>
</evidence>
<reference evidence="2 3" key="1">
    <citation type="submission" date="2019-12" db="EMBL/GenBank/DDBJ databases">
        <title>Sporaefaciens musculi gen. nov., sp. nov., a novel bacterium isolated from the caecum of an obese mouse.</title>
        <authorList>
            <person name="Rasmussen T.S."/>
            <person name="Streidl T."/>
            <person name="Hitch T.C.A."/>
            <person name="Wortmann E."/>
            <person name="Deptula P."/>
            <person name="Hansen M."/>
            <person name="Nielsen D.S."/>
            <person name="Clavel T."/>
            <person name="Vogensen F.K."/>
        </authorList>
    </citation>
    <scope>NUCLEOTIDE SEQUENCE [LARGE SCALE GENOMIC DNA]</scope>
    <source>
        <strain evidence="2 3">WCA-9-b2</strain>
        <plasmid evidence="2">unnamed</plasmid>
    </source>
</reference>
<accession>A0A7X3MMK6</accession>
<comment type="caution">
    <text evidence="2">The sequence shown here is derived from an EMBL/GenBank/DDBJ whole genome shotgun (WGS) entry which is preliminary data.</text>
</comment>
<dbReference type="AlphaFoldDB" id="A0A7X3MMK6"/>
<dbReference type="RefSeq" id="WP_159757958.1">
    <property type="nucleotide sequence ID" value="NZ_WUQX01000003.1"/>
</dbReference>